<dbReference type="EMBL" id="JARK01001419">
    <property type="protein sequence ID" value="EYC05211.1"/>
    <property type="molecule type" value="Genomic_DNA"/>
</dbReference>
<evidence type="ECO:0000313" key="3">
    <source>
        <dbReference type="Proteomes" id="UP000024635"/>
    </source>
</evidence>
<gene>
    <name evidence="2" type="primary">Acey_s0083.g1652</name>
    <name evidence="2" type="ORF">Y032_0083g1652</name>
</gene>
<protein>
    <submittedName>
        <fullName evidence="2">Uncharacterized protein</fullName>
    </submittedName>
</protein>
<comment type="caution">
    <text evidence="2">The sequence shown here is derived from an EMBL/GenBank/DDBJ whole genome shotgun (WGS) entry which is preliminary data.</text>
</comment>
<sequence length="111" mass="12546">MIARCVELEDMNAALREAVDKLQRGLLVARNQNDILERMQTLVCDDDTRALLLAKETEITDLQLSNNQRYRQIRELQAEIRHIVASKSTTSGSSSMILSSNRVPNLRGTYG</sequence>
<name>A0A016TR38_9BILA</name>
<dbReference type="STRING" id="53326.A0A016TR38"/>
<keyword evidence="3" id="KW-1185">Reference proteome</keyword>
<dbReference type="Proteomes" id="UP000024635">
    <property type="component" value="Unassembled WGS sequence"/>
</dbReference>
<evidence type="ECO:0000256" key="1">
    <source>
        <dbReference type="SAM" id="MobiDB-lite"/>
    </source>
</evidence>
<reference evidence="3" key="1">
    <citation type="journal article" date="2015" name="Nat. Genet.">
        <title>The genome and transcriptome of the zoonotic hookworm Ancylostoma ceylanicum identify infection-specific gene families.</title>
        <authorList>
            <person name="Schwarz E.M."/>
            <person name="Hu Y."/>
            <person name="Antoshechkin I."/>
            <person name="Miller M.M."/>
            <person name="Sternberg P.W."/>
            <person name="Aroian R.V."/>
        </authorList>
    </citation>
    <scope>NUCLEOTIDE SEQUENCE</scope>
    <source>
        <strain evidence="3">HY135</strain>
    </source>
</reference>
<dbReference type="AlphaFoldDB" id="A0A016TR38"/>
<organism evidence="2 3">
    <name type="scientific">Ancylostoma ceylanicum</name>
    <dbReference type="NCBI Taxonomy" id="53326"/>
    <lineage>
        <taxon>Eukaryota</taxon>
        <taxon>Metazoa</taxon>
        <taxon>Ecdysozoa</taxon>
        <taxon>Nematoda</taxon>
        <taxon>Chromadorea</taxon>
        <taxon>Rhabditida</taxon>
        <taxon>Rhabditina</taxon>
        <taxon>Rhabditomorpha</taxon>
        <taxon>Strongyloidea</taxon>
        <taxon>Ancylostomatidae</taxon>
        <taxon>Ancylostomatinae</taxon>
        <taxon>Ancylostoma</taxon>
    </lineage>
</organism>
<proteinExistence type="predicted"/>
<feature type="compositionally biased region" description="Low complexity" evidence="1">
    <location>
        <begin position="87"/>
        <end position="100"/>
    </location>
</feature>
<evidence type="ECO:0000313" key="2">
    <source>
        <dbReference type="EMBL" id="EYC05211.1"/>
    </source>
</evidence>
<accession>A0A016TR38</accession>
<feature type="region of interest" description="Disordered" evidence="1">
    <location>
        <begin position="87"/>
        <end position="111"/>
    </location>
</feature>